<evidence type="ECO:0000313" key="10">
    <source>
        <dbReference type="EMBL" id="KAJ7783158.1"/>
    </source>
</evidence>
<dbReference type="Gene3D" id="2.130.10.10">
    <property type="entry name" value="YVTN repeat-like/Quinoprotein amine dehydrogenase"/>
    <property type="match status" value="2"/>
</dbReference>
<reference evidence="10" key="1">
    <citation type="submission" date="2023-03" db="EMBL/GenBank/DDBJ databases">
        <title>Massive genome expansion in bonnet fungi (Mycena s.s.) driven by repeated elements and novel gene families across ecological guilds.</title>
        <authorList>
            <consortium name="Lawrence Berkeley National Laboratory"/>
            <person name="Harder C.B."/>
            <person name="Miyauchi S."/>
            <person name="Viragh M."/>
            <person name="Kuo A."/>
            <person name="Thoen E."/>
            <person name="Andreopoulos B."/>
            <person name="Lu D."/>
            <person name="Skrede I."/>
            <person name="Drula E."/>
            <person name="Henrissat B."/>
            <person name="Morin E."/>
            <person name="Kohler A."/>
            <person name="Barry K."/>
            <person name="LaButti K."/>
            <person name="Morin E."/>
            <person name="Salamov A."/>
            <person name="Lipzen A."/>
            <person name="Mereny Z."/>
            <person name="Hegedus B."/>
            <person name="Baldrian P."/>
            <person name="Stursova M."/>
            <person name="Weitz H."/>
            <person name="Taylor A."/>
            <person name="Grigoriev I.V."/>
            <person name="Nagy L.G."/>
            <person name="Martin F."/>
            <person name="Kauserud H."/>
        </authorList>
    </citation>
    <scope>NUCLEOTIDE SEQUENCE</scope>
    <source>
        <strain evidence="10">CBHHK182m</strain>
    </source>
</reference>
<comment type="subcellular location">
    <subcellularLocation>
        <location evidence="1">Nucleus</location>
    </subcellularLocation>
</comment>
<keyword evidence="3" id="KW-0677">Repeat</keyword>
<dbReference type="SMART" id="SM00320">
    <property type="entry name" value="WD40"/>
    <property type="match status" value="6"/>
</dbReference>
<evidence type="ECO:0008006" key="12">
    <source>
        <dbReference type="Google" id="ProtNLM"/>
    </source>
</evidence>
<feature type="domain" description="WDHD1 first WD40" evidence="9">
    <location>
        <begin position="13"/>
        <end position="311"/>
    </location>
</feature>
<feature type="domain" description="WDHD1/CFT4 helical bundle" evidence="8">
    <location>
        <begin position="724"/>
        <end position="817"/>
    </location>
</feature>
<evidence type="ECO:0000256" key="5">
    <source>
        <dbReference type="PROSITE-ProRule" id="PRU00221"/>
    </source>
</evidence>
<evidence type="ECO:0000259" key="7">
    <source>
        <dbReference type="Pfam" id="PF12341"/>
    </source>
</evidence>
<dbReference type="Pfam" id="PF20946">
    <property type="entry name" value="Ctf4_C"/>
    <property type="match status" value="1"/>
</dbReference>
<dbReference type="InterPro" id="IPR048591">
    <property type="entry name" value="WDHD1/CFT4_hel"/>
</dbReference>
<protein>
    <recommendedName>
        <fullName evidence="12">Minichromosome loss protein Mcl1 middle region domain-containing protein</fullName>
    </recommendedName>
</protein>
<feature type="region of interest" description="Disordered" evidence="6">
    <location>
        <begin position="834"/>
        <end position="872"/>
    </location>
</feature>
<dbReference type="GO" id="GO:0006281">
    <property type="term" value="P:DNA repair"/>
    <property type="evidence" value="ECO:0007669"/>
    <property type="project" value="TreeGrafter"/>
</dbReference>
<dbReference type="GO" id="GO:0043596">
    <property type="term" value="C:nuclear replication fork"/>
    <property type="evidence" value="ECO:0007669"/>
    <property type="project" value="TreeGrafter"/>
</dbReference>
<evidence type="ECO:0000256" key="4">
    <source>
        <dbReference type="ARBA" id="ARBA00023242"/>
    </source>
</evidence>
<dbReference type="PANTHER" id="PTHR19932:SF10">
    <property type="entry name" value="WD REPEAT AND HMG-BOX DNA-BINDING PROTEIN 1"/>
    <property type="match status" value="1"/>
</dbReference>
<dbReference type="Pfam" id="PF12341">
    <property type="entry name" value="Mcl1_mid"/>
    <property type="match status" value="1"/>
</dbReference>
<feature type="compositionally biased region" description="Basic and acidic residues" evidence="6">
    <location>
        <begin position="981"/>
        <end position="991"/>
    </location>
</feature>
<dbReference type="GO" id="GO:0006261">
    <property type="term" value="P:DNA-templated DNA replication"/>
    <property type="evidence" value="ECO:0007669"/>
    <property type="project" value="TreeGrafter"/>
</dbReference>
<sequence length="1065" mass="117857">MNSETELVVNAPHNPGYICFAFSRDGLRAFTGGDEGVVRIWEVEKGSGHEPRTAVEANKGVTSLDTSHDCWVSGSLDNDVRRYPIDGAEMNDLLTETIGAEVRCVAIDPRGKFIAVASEEERVRVIDMEDTGNIRILERTEQGGHRGGIRKATWHPTEPLLITCGYDGQLIAWDTSQDKPLLEAMQGAIPTIKPGFASPDLLHDCSAVWHPSGEYFFVVDRTRCSTAKMRRSDWKREKTLIDAANPTMTTTALAVSPNGAYLASASPSAVNIWSTETMKIVVRHSYVGVITQLAFSPTQNLLAWTATDGKFVRWPEPIPDTLPDPVKPLPKVASAAEEADEAMLAQMFVDDDLPSDLDQEMEDAGANDADADDVSVASLEHVDWVDDADIPTDSNFVKEMVSITKAQPPFQPGATPDSPSETKRLLASNRLGYIEATTVPEKDHLLIDLKFFDKSNKKNISFKSETKYTVGALGDRGALFAGPTGDGPSEVHCRLYTQDSPHWTYTLRPKCKVLGIAIGAFPAAAKNLRNEDLDGFGNIVIATTDGDLTFLSGTGRERRILGLAGEFISMVASHEWVFVVHRAGSTTIDGSQNLSYTLVNFEDFSVRQRDFLPIPKGHTLKWIGVTEEGAPAMYDSTGRIHLLTKFRIPHHASWALVLDTKLLERTLGDNEAYWPIAIHGSTFMALITKGSQYPVFPIPLLVEFPIEMPFRSEQNKDKTEHKTNEQLEREILMLEIMRDSLDDELTNEEISKTEQGLDKSLVLLIQSACQTNNVPRAIEFAKLIHNPKFLDAVGKMSDFYRLPGLTEAVGTLKRIREETEDRLILARDKRKQWTTPDPLPRLLSTATDSGSSRPKPFQDFGPPPAVSRPGLAPAVPVKETTRYTANASIELPPTPAEFSSNSPPEKRKRDEVEDIPSSLDFVPPPPKQKINPFARKIGQENGRNPFGRKADIKTLQKSESFFEKVEAEEAAPKAKRSSGLKPKDKDKKESGPRQTTLFGMMSSAPRPTATPKSRLSTVEADVTMTDLGETQVETQPDLPEEWEETQPVEASSLEACFRFRRIILI</sequence>
<dbReference type="GO" id="GO:0003682">
    <property type="term" value="F:chromatin binding"/>
    <property type="evidence" value="ECO:0007669"/>
    <property type="project" value="TreeGrafter"/>
</dbReference>
<accession>A0AAD7KH80</accession>
<comment type="caution">
    <text evidence="10">The sequence shown here is derived from an EMBL/GenBank/DDBJ whole genome shotgun (WGS) entry which is preliminary data.</text>
</comment>
<dbReference type="GO" id="GO:0000278">
    <property type="term" value="P:mitotic cell cycle"/>
    <property type="evidence" value="ECO:0007669"/>
    <property type="project" value="TreeGrafter"/>
</dbReference>
<proteinExistence type="predicted"/>
<keyword evidence="11" id="KW-1185">Reference proteome</keyword>
<keyword evidence="2 5" id="KW-0853">WD repeat</keyword>
<keyword evidence="4" id="KW-0539">Nucleus</keyword>
<dbReference type="InterPro" id="IPR022100">
    <property type="entry name" value="WDHD1/CFT4_beta-prop_2nd"/>
</dbReference>
<feature type="repeat" description="WD" evidence="5">
    <location>
        <begin position="10"/>
        <end position="47"/>
    </location>
</feature>
<evidence type="ECO:0000256" key="6">
    <source>
        <dbReference type="SAM" id="MobiDB-lite"/>
    </source>
</evidence>
<dbReference type="SUPFAM" id="SSF50978">
    <property type="entry name" value="WD40 repeat-like"/>
    <property type="match status" value="1"/>
</dbReference>
<evidence type="ECO:0000256" key="2">
    <source>
        <dbReference type="ARBA" id="ARBA00022574"/>
    </source>
</evidence>
<organism evidence="10 11">
    <name type="scientific">Mycena metata</name>
    <dbReference type="NCBI Taxonomy" id="1033252"/>
    <lineage>
        <taxon>Eukaryota</taxon>
        <taxon>Fungi</taxon>
        <taxon>Dikarya</taxon>
        <taxon>Basidiomycota</taxon>
        <taxon>Agaricomycotina</taxon>
        <taxon>Agaricomycetes</taxon>
        <taxon>Agaricomycetidae</taxon>
        <taxon>Agaricales</taxon>
        <taxon>Marasmiineae</taxon>
        <taxon>Mycenaceae</taxon>
        <taxon>Mycena</taxon>
    </lineage>
</organism>
<dbReference type="InterPro" id="IPR001680">
    <property type="entry name" value="WD40_rpt"/>
</dbReference>
<dbReference type="Proteomes" id="UP001215598">
    <property type="component" value="Unassembled WGS sequence"/>
</dbReference>
<dbReference type="EMBL" id="JARKIB010000003">
    <property type="protein sequence ID" value="KAJ7783158.1"/>
    <property type="molecule type" value="Genomic_DNA"/>
</dbReference>
<dbReference type="AlphaFoldDB" id="A0AAD7KH80"/>
<feature type="compositionally biased region" description="Basic and acidic residues" evidence="6">
    <location>
        <begin position="948"/>
        <end position="972"/>
    </location>
</feature>
<feature type="domain" description="WDHD1/CFT4 second beta-propeller" evidence="7">
    <location>
        <begin position="409"/>
        <end position="709"/>
    </location>
</feature>
<gene>
    <name evidence="10" type="ORF">B0H16DRAFT_1671231</name>
</gene>
<feature type="region of interest" description="Disordered" evidence="6">
    <location>
        <begin position="886"/>
        <end position="1016"/>
    </location>
</feature>
<dbReference type="InterPro" id="IPR015943">
    <property type="entry name" value="WD40/YVTN_repeat-like_dom_sf"/>
</dbReference>
<dbReference type="Pfam" id="PF24817">
    <property type="entry name" value="WD40_WDHD1_1st"/>
    <property type="match status" value="1"/>
</dbReference>
<evidence type="ECO:0000256" key="1">
    <source>
        <dbReference type="ARBA" id="ARBA00004123"/>
    </source>
</evidence>
<dbReference type="InterPro" id="IPR036322">
    <property type="entry name" value="WD40_repeat_dom_sf"/>
</dbReference>
<dbReference type="PROSITE" id="PS50082">
    <property type="entry name" value="WD_REPEATS_2"/>
    <property type="match status" value="2"/>
</dbReference>
<evidence type="ECO:0000259" key="8">
    <source>
        <dbReference type="Pfam" id="PF20946"/>
    </source>
</evidence>
<dbReference type="PROSITE" id="PS50294">
    <property type="entry name" value="WD_REPEATS_REGION"/>
    <property type="match status" value="1"/>
</dbReference>
<evidence type="ECO:0000313" key="11">
    <source>
        <dbReference type="Proteomes" id="UP001215598"/>
    </source>
</evidence>
<feature type="repeat" description="WD" evidence="5">
    <location>
        <begin position="142"/>
        <end position="183"/>
    </location>
</feature>
<dbReference type="PANTHER" id="PTHR19932">
    <property type="entry name" value="WD REPEAT AND HMG-BOX DNA BINDING PROTEIN"/>
    <property type="match status" value="1"/>
</dbReference>
<evidence type="ECO:0000256" key="3">
    <source>
        <dbReference type="ARBA" id="ARBA00022737"/>
    </source>
</evidence>
<evidence type="ECO:0000259" key="9">
    <source>
        <dbReference type="Pfam" id="PF24817"/>
    </source>
</evidence>
<name>A0AAD7KH80_9AGAR</name>
<dbReference type="InterPro" id="IPR057646">
    <property type="entry name" value="WD40_WDHD1_1st"/>
</dbReference>